<gene>
    <name evidence="8" type="ORF">DFQ27_001252</name>
</gene>
<dbReference type="Proteomes" id="UP000807716">
    <property type="component" value="Unassembled WGS sequence"/>
</dbReference>
<feature type="domain" description="Ion transport" evidence="7">
    <location>
        <begin position="774"/>
        <end position="1035"/>
    </location>
</feature>
<dbReference type="Pfam" id="PF00520">
    <property type="entry name" value="Ion_trans"/>
    <property type="match status" value="1"/>
</dbReference>
<dbReference type="GO" id="GO:0005886">
    <property type="term" value="C:plasma membrane"/>
    <property type="evidence" value="ECO:0007669"/>
    <property type="project" value="TreeGrafter"/>
</dbReference>
<evidence type="ECO:0000256" key="6">
    <source>
        <dbReference type="SAM" id="Phobius"/>
    </source>
</evidence>
<dbReference type="OrthoDB" id="2377581at2759"/>
<name>A0A9P6QCY6_9FUNG</name>
<keyword evidence="2 6" id="KW-0812">Transmembrane</keyword>
<dbReference type="AlphaFoldDB" id="A0A9P6QCY6"/>
<evidence type="ECO:0000313" key="8">
    <source>
        <dbReference type="EMBL" id="KAG0264383.1"/>
    </source>
</evidence>
<evidence type="ECO:0000313" key="9">
    <source>
        <dbReference type="Proteomes" id="UP000807716"/>
    </source>
</evidence>
<dbReference type="SUPFAM" id="SSF101898">
    <property type="entry name" value="NHL repeat"/>
    <property type="match status" value="1"/>
</dbReference>
<dbReference type="PANTHER" id="PTHR10582">
    <property type="entry name" value="TRANSIENT RECEPTOR POTENTIAL ION CHANNEL PROTEIN"/>
    <property type="match status" value="1"/>
</dbReference>
<keyword evidence="9" id="KW-1185">Reference proteome</keyword>
<feature type="transmembrane region" description="Helical" evidence="6">
    <location>
        <begin position="973"/>
        <end position="990"/>
    </location>
</feature>
<feature type="transmembrane region" description="Helical" evidence="6">
    <location>
        <begin position="817"/>
        <end position="837"/>
    </location>
</feature>
<protein>
    <recommendedName>
        <fullName evidence="7">Ion transport domain-containing protein</fullName>
    </recommendedName>
</protein>
<feature type="transmembrane region" description="Helical" evidence="6">
    <location>
        <begin position="1002"/>
        <end position="1022"/>
    </location>
</feature>
<evidence type="ECO:0000259" key="7">
    <source>
        <dbReference type="Pfam" id="PF00520"/>
    </source>
</evidence>
<comment type="caution">
    <text evidence="8">The sequence shown here is derived from an EMBL/GenBank/DDBJ whole genome shotgun (WGS) entry which is preliminary data.</text>
</comment>
<dbReference type="InterPro" id="IPR024862">
    <property type="entry name" value="TRPV"/>
</dbReference>
<dbReference type="PANTHER" id="PTHR10582:SF2">
    <property type="entry name" value="INACTIVE"/>
    <property type="match status" value="1"/>
</dbReference>
<evidence type="ECO:0000256" key="3">
    <source>
        <dbReference type="ARBA" id="ARBA00022737"/>
    </source>
</evidence>
<dbReference type="InterPro" id="IPR005821">
    <property type="entry name" value="Ion_trans_dom"/>
</dbReference>
<feature type="transmembrane region" description="Helical" evidence="6">
    <location>
        <begin position="849"/>
        <end position="869"/>
    </location>
</feature>
<evidence type="ECO:0000256" key="4">
    <source>
        <dbReference type="ARBA" id="ARBA00022989"/>
    </source>
</evidence>
<feature type="transmembrane region" description="Helical" evidence="6">
    <location>
        <begin position="930"/>
        <end position="953"/>
    </location>
</feature>
<dbReference type="GO" id="GO:0098703">
    <property type="term" value="P:calcium ion import across plasma membrane"/>
    <property type="evidence" value="ECO:0007669"/>
    <property type="project" value="TreeGrafter"/>
</dbReference>
<organism evidence="8 9">
    <name type="scientific">Actinomortierella ambigua</name>
    <dbReference type="NCBI Taxonomy" id="1343610"/>
    <lineage>
        <taxon>Eukaryota</taxon>
        <taxon>Fungi</taxon>
        <taxon>Fungi incertae sedis</taxon>
        <taxon>Mucoromycota</taxon>
        <taxon>Mortierellomycotina</taxon>
        <taxon>Mortierellomycetes</taxon>
        <taxon>Mortierellales</taxon>
        <taxon>Mortierellaceae</taxon>
        <taxon>Actinomortierella</taxon>
    </lineage>
</organism>
<proteinExistence type="predicted"/>
<keyword evidence="4 6" id="KW-1133">Transmembrane helix</keyword>
<evidence type="ECO:0000256" key="1">
    <source>
        <dbReference type="ARBA" id="ARBA00004141"/>
    </source>
</evidence>
<accession>A0A9P6QCY6</accession>
<dbReference type="GO" id="GO:0005216">
    <property type="term" value="F:monoatomic ion channel activity"/>
    <property type="evidence" value="ECO:0007669"/>
    <property type="project" value="InterPro"/>
</dbReference>
<dbReference type="EMBL" id="JAAAJB010000140">
    <property type="protein sequence ID" value="KAG0264383.1"/>
    <property type="molecule type" value="Genomic_DNA"/>
</dbReference>
<feature type="transmembrane region" description="Helical" evidence="6">
    <location>
        <begin position="889"/>
        <end position="910"/>
    </location>
</feature>
<comment type="subcellular location">
    <subcellularLocation>
        <location evidence="1">Membrane</location>
        <topology evidence="1">Multi-pass membrane protein</topology>
    </subcellularLocation>
</comment>
<reference evidence="8" key="1">
    <citation type="journal article" date="2020" name="Fungal Divers.">
        <title>Resolving the Mortierellaceae phylogeny through synthesis of multi-gene phylogenetics and phylogenomics.</title>
        <authorList>
            <person name="Vandepol N."/>
            <person name="Liber J."/>
            <person name="Desiro A."/>
            <person name="Na H."/>
            <person name="Kennedy M."/>
            <person name="Barry K."/>
            <person name="Grigoriev I.V."/>
            <person name="Miller A.N."/>
            <person name="O'Donnell K."/>
            <person name="Stajich J.E."/>
            <person name="Bonito G."/>
        </authorList>
    </citation>
    <scope>NUCLEOTIDE SEQUENCE</scope>
    <source>
        <strain evidence="8">BC1065</strain>
    </source>
</reference>
<evidence type="ECO:0000256" key="2">
    <source>
        <dbReference type="ARBA" id="ARBA00022692"/>
    </source>
</evidence>
<keyword evidence="3" id="KW-0677">Repeat</keyword>
<evidence type="ECO:0000256" key="5">
    <source>
        <dbReference type="ARBA" id="ARBA00023136"/>
    </source>
</evidence>
<keyword evidence="5 6" id="KW-0472">Membrane</keyword>
<feature type="transmembrane region" description="Helical" evidence="6">
    <location>
        <begin position="772"/>
        <end position="797"/>
    </location>
</feature>
<sequence>MIGDWQPGSKVPQPKLDVKLFRTPHITLYARSCVIAVNDDNSVPRCELEAFKHVPNKLKNAVGYGTFVGALRDDDSTTSRFVFCNGLYLDVFELLGNKLVHRNYISLVRMSSSLPRTEACDLLVRSITNNTFLWVEENGRYCSTWDLSNGSAIGHIEIAELHASDLSEVTAIRVTCSQSIIAIVGGDNSVTTVDASSGMTISRRLFSDRIVEGVVFPSPQSDFLLVILHGDDEFEQSVLALDPLHLDVEGQAHGIPPLSRSTAFVNFGHKQWPELGVIGRPHGHNICLYNYRMPEPSHGRRGEIVTQPPEDCRFELRIKEPRMRRRQETCKRQVEIWKRADPTNPASYSRCVFSFIPEPWEFRKAANGIILPTGDRFIVWASCTVQVWSLPTPSEPQCKLLFYWSSTNDSYRNCGNFGMSPIEIILGYYRPFDLAHCHQLIGEKRFQVKVGFSESRINPFITVPIPDSPLQLADSRVVTEQCVKSIFLLAMTHSMVSFGNKYSLPIMKDGSHEDHASAIVNFVNTHINHSVKIPNPEAEDGSVTRTVLTHLLAIQRISDLTARFIVSLLENEECLWTPRNDAENDPIADSIKQENSVVIRAILGYCVKKAHTTHPTYIMPVERSFEALKDKYPELLSDFLRKASYIPAQQDDLNKAYVTISTFEWANAEQRLLSLLPGWGKPKLDDYQTPILTLQLRDQNRREIENRATQFMGVADPTAIPVRYDWRVYAVPFPSLLVLGPESNFRLLAGENYFDSPSQQAILSYKWWQYGLIYWTIRYTFLLLYYGIFMAMTFAQMRSSEQVDSPEALADLYLGDVWFRLIIIDIVLGCGLLLFELLQYWHEGASRYFWTLFNYIDVVSIIVTISCLSETLNSHFVADREEGDVPQQVSFTIFAIVAMYLHLIVELRVFQPVGVIVNIIVQIMKTIRAFVLVFIMMVIGFTHGMVYLLFVYQTQCKDGTCERPVASDFPYEALPAFATTLFFLAGRYDAVGDDFDSKRLDFLVIMVLFYFLCSIVLLTVLVGQVNDAFTDAAKDGERAWRRQLSETLSEAEMVGRFLLFLGQNFEWLGGLVEFLRCRSSFWRRRSQPFPTIIYYMARIQEAEEFNKSLEHN</sequence>